<dbReference type="Pfam" id="PF05726">
    <property type="entry name" value="Pirin_C"/>
    <property type="match status" value="1"/>
</dbReference>
<dbReference type="CDD" id="cd02909">
    <property type="entry name" value="cupin_pirin_N"/>
    <property type="match status" value="1"/>
</dbReference>
<protein>
    <recommendedName>
        <fullName evidence="5">Pirin N-terminal domain-containing protein</fullName>
    </recommendedName>
</protein>
<feature type="domain" description="Pirin C-terminal" evidence="3">
    <location>
        <begin position="175"/>
        <end position="277"/>
    </location>
</feature>
<dbReference type="PANTHER" id="PTHR13903:SF8">
    <property type="entry name" value="PIRIN"/>
    <property type="match status" value="1"/>
</dbReference>
<dbReference type="InterPro" id="IPR003829">
    <property type="entry name" value="Pirin_N_dom"/>
</dbReference>
<dbReference type="Gene3D" id="2.60.120.10">
    <property type="entry name" value="Jelly Rolls"/>
    <property type="match status" value="2"/>
</dbReference>
<proteinExistence type="inferred from homology"/>
<evidence type="ECO:0000259" key="3">
    <source>
        <dbReference type="Pfam" id="PF05726"/>
    </source>
</evidence>
<dbReference type="InterPro" id="IPR014710">
    <property type="entry name" value="RmlC-like_jellyroll"/>
</dbReference>
<reference evidence="4" key="1">
    <citation type="submission" date="2018-05" db="EMBL/GenBank/DDBJ databases">
        <authorList>
            <person name="Lanie J.A."/>
            <person name="Ng W.-L."/>
            <person name="Kazmierczak K.M."/>
            <person name="Andrzejewski T.M."/>
            <person name="Davidsen T.M."/>
            <person name="Wayne K.J."/>
            <person name="Tettelin H."/>
            <person name="Glass J.I."/>
            <person name="Rusch D."/>
            <person name="Podicherti R."/>
            <person name="Tsui H.-C.T."/>
            <person name="Winkler M.E."/>
        </authorList>
    </citation>
    <scope>NUCLEOTIDE SEQUENCE</scope>
</reference>
<gene>
    <name evidence="4" type="ORF">METZ01_LOCUS60476</name>
</gene>
<comment type="similarity">
    <text evidence="1">Belongs to the pirin family.</text>
</comment>
<evidence type="ECO:0008006" key="5">
    <source>
        <dbReference type="Google" id="ProtNLM"/>
    </source>
</evidence>
<dbReference type="PANTHER" id="PTHR13903">
    <property type="entry name" value="PIRIN-RELATED"/>
    <property type="match status" value="1"/>
</dbReference>
<dbReference type="EMBL" id="UINC01003589">
    <property type="protein sequence ID" value="SVA07622.1"/>
    <property type="molecule type" value="Genomic_DNA"/>
</dbReference>
<evidence type="ECO:0000259" key="2">
    <source>
        <dbReference type="Pfam" id="PF02678"/>
    </source>
</evidence>
<dbReference type="PIRSF" id="PIRSF006232">
    <property type="entry name" value="Pirin"/>
    <property type="match status" value="1"/>
</dbReference>
<dbReference type="InterPro" id="IPR011051">
    <property type="entry name" value="RmlC_Cupin_sf"/>
</dbReference>
<dbReference type="AlphaFoldDB" id="A0A381SUC1"/>
<accession>A0A381SUC1</accession>
<dbReference type="CDD" id="cd02247">
    <property type="entry name" value="cupin_pirin_C"/>
    <property type="match status" value="1"/>
</dbReference>
<sequence length="279" mass="31489">MSKIEIKKIVEPVETSDGAGVKLKRSIGTPAINYLDPFLLLDEFGSENKDDYMAGFPPHPHRGIETVTYMLEGKFEHKDSTGAKGIMSSGDVQWMKTGGGIIHSEMPAMSDGKLHGFQLWVNMPAKLKMSKPEYIYLDAKQIKIYKDEEKKIKIIAGKFKNYEGPIKGHNVEPIYFDIELREENEFKFDLPLNHNSFIYLVEGNIKIGKDKHQRIDGSSLIVLKKGKNLNVKALKRSKFLLIAGKPIGEAIARGGPFVMNTKQEILQAMEDYNNGNFIR</sequence>
<organism evidence="4">
    <name type="scientific">marine metagenome</name>
    <dbReference type="NCBI Taxonomy" id="408172"/>
    <lineage>
        <taxon>unclassified sequences</taxon>
        <taxon>metagenomes</taxon>
        <taxon>ecological metagenomes</taxon>
    </lineage>
</organism>
<dbReference type="InterPro" id="IPR012093">
    <property type="entry name" value="Pirin"/>
</dbReference>
<dbReference type="InterPro" id="IPR008778">
    <property type="entry name" value="Pirin_C_dom"/>
</dbReference>
<dbReference type="SUPFAM" id="SSF51182">
    <property type="entry name" value="RmlC-like cupins"/>
    <property type="match status" value="1"/>
</dbReference>
<dbReference type="Pfam" id="PF02678">
    <property type="entry name" value="Pirin"/>
    <property type="match status" value="1"/>
</dbReference>
<evidence type="ECO:0000313" key="4">
    <source>
        <dbReference type="EMBL" id="SVA07622.1"/>
    </source>
</evidence>
<feature type="domain" description="Pirin N-terminal" evidence="2">
    <location>
        <begin position="21"/>
        <end position="121"/>
    </location>
</feature>
<name>A0A381SUC1_9ZZZZ</name>
<evidence type="ECO:0000256" key="1">
    <source>
        <dbReference type="ARBA" id="ARBA00008416"/>
    </source>
</evidence>